<dbReference type="Pfam" id="PF01098">
    <property type="entry name" value="FTSW_RODA_SPOVE"/>
    <property type="match status" value="1"/>
</dbReference>
<evidence type="ECO:0000256" key="5">
    <source>
        <dbReference type="ARBA" id="ARBA00022960"/>
    </source>
</evidence>
<feature type="transmembrane region" description="Helical" evidence="17">
    <location>
        <begin position="110"/>
        <end position="131"/>
    </location>
</feature>
<evidence type="ECO:0000256" key="3">
    <source>
        <dbReference type="ARBA" id="ARBA00022679"/>
    </source>
</evidence>
<evidence type="ECO:0000256" key="8">
    <source>
        <dbReference type="ARBA" id="ARBA00023136"/>
    </source>
</evidence>
<dbReference type="eggNOG" id="COG0772">
    <property type="taxonomic scope" value="Bacteria"/>
</dbReference>
<evidence type="ECO:0000256" key="10">
    <source>
        <dbReference type="ARBA" id="ARBA00033270"/>
    </source>
</evidence>
<evidence type="ECO:0000256" key="17">
    <source>
        <dbReference type="SAM" id="Phobius"/>
    </source>
</evidence>
<evidence type="ECO:0000256" key="2">
    <source>
        <dbReference type="ARBA" id="ARBA00022676"/>
    </source>
</evidence>
<dbReference type="AlphaFoldDB" id="B3QWT6"/>
<feature type="transmembrane region" description="Helical" evidence="17">
    <location>
        <begin position="221"/>
        <end position="241"/>
    </location>
</feature>
<dbReference type="PANTHER" id="PTHR30474:SF2">
    <property type="entry name" value="PEPTIDOGLYCAN GLYCOSYLTRANSFERASE FTSW-RELATED"/>
    <property type="match status" value="1"/>
</dbReference>
<sequence>MDNASPYIAPDDSYQRRFQGRSVQEQEPPELIPKNTFEPLAGKLLLFLVILLMCLGVLAVYSSGAGWGVQKFSNSEYFLWRQAFYTFLGITVIFLVGGLNYKILKRFSKIILIAAVGLLGLLLVLKAVGLVDGAARWIGFGKFRFQASDMAKYAIIIYMSHLISEKQSYIKDLHRAYYPMISILMAVVTLVALEPNFSTASVLALIGFIMMFAGRVSLLHLIVTLLAVLPFGAIFAIAAPYRMARLLTFIGQGDAAMSYQIRQALIGFGNGGLFGLGPGESKQRELFLPAPYNDFIFAVVGEEYGFLGAVLILLIFVGIVICGVSIAKNAMDEFGRHLAFGITIAIGLYAFINAGVACHVLPTTGLPMPFISFGGSAALFNSFGVGILISISREKKRLKKSQAKTEKKAEPKTGFGGYAEAQR</sequence>
<dbReference type="Proteomes" id="UP000001208">
    <property type="component" value="Chromosome"/>
</dbReference>
<dbReference type="OrthoDB" id="9812661at2"/>
<protein>
    <recommendedName>
        <fullName evidence="12">Probable peptidoglycan glycosyltransferase FtsW</fullName>
        <ecNumber evidence="14">2.4.99.28</ecNumber>
    </recommendedName>
    <alternativeName>
        <fullName evidence="13">Cell division protein FtsW</fullName>
    </alternativeName>
    <alternativeName>
        <fullName evidence="10">Cell wall polymerase</fullName>
    </alternativeName>
    <alternativeName>
        <fullName evidence="9">Peptidoglycan polymerase</fullName>
    </alternativeName>
</protein>
<dbReference type="GO" id="GO:0008955">
    <property type="term" value="F:peptidoglycan glycosyltransferase activity"/>
    <property type="evidence" value="ECO:0007669"/>
    <property type="project" value="UniProtKB-EC"/>
</dbReference>
<evidence type="ECO:0000256" key="9">
    <source>
        <dbReference type="ARBA" id="ARBA00032370"/>
    </source>
</evidence>
<dbReference type="GO" id="GO:0005886">
    <property type="term" value="C:plasma membrane"/>
    <property type="evidence" value="ECO:0007669"/>
    <property type="project" value="TreeGrafter"/>
</dbReference>
<dbReference type="GO" id="GO:0051301">
    <property type="term" value="P:cell division"/>
    <property type="evidence" value="ECO:0007669"/>
    <property type="project" value="InterPro"/>
</dbReference>
<comment type="similarity">
    <text evidence="11">Belongs to the SEDS family. FtsW subfamily.</text>
</comment>
<dbReference type="PANTHER" id="PTHR30474">
    <property type="entry name" value="CELL CYCLE PROTEIN"/>
    <property type="match status" value="1"/>
</dbReference>
<dbReference type="KEGG" id="cts:Ctha_0832"/>
<evidence type="ECO:0000313" key="18">
    <source>
        <dbReference type="EMBL" id="ACF13300.1"/>
    </source>
</evidence>
<dbReference type="STRING" id="517418.Ctha_0832"/>
<evidence type="ECO:0000313" key="19">
    <source>
        <dbReference type="Proteomes" id="UP000001208"/>
    </source>
</evidence>
<evidence type="ECO:0000256" key="15">
    <source>
        <dbReference type="ARBA" id="ARBA00049902"/>
    </source>
</evidence>
<proteinExistence type="inferred from homology"/>
<organism evidence="18 19">
    <name type="scientific">Chloroherpeton thalassium (strain ATCC 35110 / GB-78)</name>
    <dbReference type="NCBI Taxonomy" id="517418"/>
    <lineage>
        <taxon>Bacteria</taxon>
        <taxon>Pseudomonadati</taxon>
        <taxon>Chlorobiota</taxon>
        <taxon>Chlorobiia</taxon>
        <taxon>Chlorobiales</taxon>
        <taxon>Chloroherpetonaceae</taxon>
        <taxon>Chloroherpeton</taxon>
    </lineage>
</organism>
<dbReference type="InterPro" id="IPR001182">
    <property type="entry name" value="FtsW/RodA"/>
</dbReference>
<dbReference type="GO" id="GO:0015648">
    <property type="term" value="F:lipid-linked peptidoglycan transporter activity"/>
    <property type="evidence" value="ECO:0007669"/>
    <property type="project" value="TreeGrafter"/>
</dbReference>
<evidence type="ECO:0000256" key="16">
    <source>
        <dbReference type="SAM" id="MobiDB-lite"/>
    </source>
</evidence>
<feature type="transmembrane region" description="Helical" evidence="17">
    <location>
        <begin position="368"/>
        <end position="391"/>
    </location>
</feature>
<evidence type="ECO:0000256" key="6">
    <source>
        <dbReference type="ARBA" id="ARBA00022984"/>
    </source>
</evidence>
<name>B3QWT6_CHLT3</name>
<feature type="transmembrane region" description="Helical" evidence="17">
    <location>
        <begin position="83"/>
        <end position="103"/>
    </location>
</feature>
<keyword evidence="19" id="KW-1185">Reference proteome</keyword>
<dbReference type="RefSeq" id="WP_012499384.1">
    <property type="nucleotide sequence ID" value="NC_011026.1"/>
</dbReference>
<evidence type="ECO:0000256" key="11">
    <source>
        <dbReference type="ARBA" id="ARBA00038053"/>
    </source>
</evidence>
<dbReference type="HOGENOM" id="CLU_029243_0_1_10"/>
<evidence type="ECO:0000256" key="7">
    <source>
        <dbReference type="ARBA" id="ARBA00022989"/>
    </source>
</evidence>
<keyword evidence="5" id="KW-0133">Cell shape</keyword>
<keyword evidence="2" id="KW-0328">Glycosyltransferase</keyword>
<keyword evidence="8 17" id="KW-0472">Membrane</keyword>
<keyword evidence="7 17" id="KW-1133">Transmembrane helix</keyword>
<accession>B3QWT6</accession>
<feature type="transmembrane region" description="Helical" evidence="17">
    <location>
        <begin position="304"/>
        <end position="326"/>
    </location>
</feature>
<evidence type="ECO:0000256" key="12">
    <source>
        <dbReference type="ARBA" id="ARBA00041185"/>
    </source>
</evidence>
<comment type="subcellular location">
    <subcellularLocation>
        <location evidence="1">Membrane</location>
        <topology evidence="1">Multi-pass membrane protein</topology>
    </subcellularLocation>
</comment>
<gene>
    <name evidence="18" type="ordered locus">Ctha_0832</name>
</gene>
<dbReference type="EC" id="2.4.99.28" evidence="14"/>
<feature type="region of interest" description="Disordered" evidence="16">
    <location>
        <begin position="400"/>
        <end position="423"/>
    </location>
</feature>
<feature type="transmembrane region" description="Helical" evidence="17">
    <location>
        <begin position="44"/>
        <end position="63"/>
    </location>
</feature>
<evidence type="ECO:0000256" key="1">
    <source>
        <dbReference type="ARBA" id="ARBA00004141"/>
    </source>
</evidence>
<keyword evidence="4 17" id="KW-0812">Transmembrane</keyword>
<dbReference type="GO" id="GO:0032153">
    <property type="term" value="C:cell division site"/>
    <property type="evidence" value="ECO:0007669"/>
    <property type="project" value="TreeGrafter"/>
</dbReference>
<dbReference type="GO" id="GO:0008360">
    <property type="term" value="P:regulation of cell shape"/>
    <property type="evidence" value="ECO:0007669"/>
    <property type="project" value="UniProtKB-KW"/>
</dbReference>
<evidence type="ECO:0000256" key="4">
    <source>
        <dbReference type="ARBA" id="ARBA00022692"/>
    </source>
</evidence>
<evidence type="ECO:0000256" key="13">
    <source>
        <dbReference type="ARBA" id="ARBA00041418"/>
    </source>
</evidence>
<feature type="transmembrane region" description="Helical" evidence="17">
    <location>
        <begin position="338"/>
        <end position="362"/>
    </location>
</feature>
<dbReference type="EMBL" id="CP001100">
    <property type="protein sequence ID" value="ACF13300.1"/>
    <property type="molecule type" value="Genomic_DNA"/>
</dbReference>
<keyword evidence="6" id="KW-0573">Peptidoglycan synthesis</keyword>
<keyword evidence="3" id="KW-0808">Transferase</keyword>
<dbReference type="GO" id="GO:0009252">
    <property type="term" value="P:peptidoglycan biosynthetic process"/>
    <property type="evidence" value="ECO:0007669"/>
    <property type="project" value="UniProtKB-KW"/>
</dbReference>
<comment type="catalytic activity">
    <reaction evidence="15">
        <text>[GlcNAc-(1-&gt;4)-Mur2Ac(oyl-L-Ala-gamma-D-Glu-L-Lys-D-Ala-D-Ala)](n)-di-trans,octa-cis-undecaprenyl diphosphate + beta-D-GlcNAc-(1-&gt;4)-Mur2Ac(oyl-L-Ala-gamma-D-Glu-L-Lys-D-Ala-D-Ala)-di-trans,octa-cis-undecaprenyl diphosphate = [GlcNAc-(1-&gt;4)-Mur2Ac(oyl-L-Ala-gamma-D-Glu-L-Lys-D-Ala-D-Ala)](n+1)-di-trans,octa-cis-undecaprenyl diphosphate + di-trans,octa-cis-undecaprenyl diphosphate + H(+)</text>
        <dbReference type="Rhea" id="RHEA:23708"/>
        <dbReference type="Rhea" id="RHEA-COMP:9602"/>
        <dbReference type="Rhea" id="RHEA-COMP:9603"/>
        <dbReference type="ChEBI" id="CHEBI:15378"/>
        <dbReference type="ChEBI" id="CHEBI:58405"/>
        <dbReference type="ChEBI" id="CHEBI:60033"/>
        <dbReference type="ChEBI" id="CHEBI:78435"/>
        <dbReference type="EC" id="2.4.99.28"/>
    </reaction>
</comment>
<evidence type="ECO:0000256" key="14">
    <source>
        <dbReference type="ARBA" id="ARBA00044770"/>
    </source>
</evidence>
<reference evidence="18 19" key="1">
    <citation type="submission" date="2008-06" db="EMBL/GenBank/DDBJ databases">
        <title>Complete sequence of Chloroherpeton thalassium ATCC 35110.</title>
        <authorList>
            <consortium name="US DOE Joint Genome Institute"/>
            <person name="Lucas S."/>
            <person name="Copeland A."/>
            <person name="Lapidus A."/>
            <person name="Glavina del Rio T."/>
            <person name="Dalin E."/>
            <person name="Tice H."/>
            <person name="Bruce D."/>
            <person name="Goodwin L."/>
            <person name="Pitluck S."/>
            <person name="Schmutz J."/>
            <person name="Larimer F."/>
            <person name="Land M."/>
            <person name="Hauser L."/>
            <person name="Kyrpides N."/>
            <person name="Mikhailova N."/>
            <person name="Liu Z."/>
            <person name="Li T."/>
            <person name="Zhao F."/>
            <person name="Overmann J."/>
            <person name="Bryant D.A."/>
            <person name="Richardson P."/>
        </authorList>
    </citation>
    <scope>NUCLEOTIDE SEQUENCE [LARGE SCALE GENOMIC DNA]</scope>
    <source>
        <strain evidence="19">ATCC 35110 / GB-78</strain>
    </source>
</reference>